<evidence type="ECO:0000313" key="1">
    <source>
        <dbReference type="EMBL" id="EAY26579.1"/>
    </source>
</evidence>
<keyword evidence="2" id="KW-1185">Reference proteome</keyword>
<dbReference type="EMBL" id="AAWS01000032">
    <property type="protein sequence ID" value="EAY26579.1"/>
    <property type="molecule type" value="Genomic_DNA"/>
</dbReference>
<dbReference type="Proteomes" id="UP000004095">
    <property type="component" value="Unassembled WGS sequence"/>
</dbReference>
<organism evidence="1 2">
    <name type="scientific">Microscilla marina ATCC 23134</name>
    <dbReference type="NCBI Taxonomy" id="313606"/>
    <lineage>
        <taxon>Bacteria</taxon>
        <taxon>Pseudomonadati</taxon>
        <taxon>Bacteroidota</taxon>
        <taxon>Cytophagia</taxon>
        <taxon>Cytophagales</taxon>
        <taxon>Microscillaceae</taxon>
        <taxon>Microscilla</taxon>
    </lineage>
</organism>
<sequence length="224" mass="25993">MIQKLKKTGIDRLDNFLYEFAPIDLPWWDKDHLTTLEVEARTHEDKQDCSICIVFCPEAEGVLERTIVFYAAFNDRELTETTLIDKDVLEHLQDDIQLEFSENQNAYFTDDFNETKSVLSHIFHLVKDQKTVERYPLEEGDGELKAGDVLDHFIGMIHINSAEFTKESIAEHLKTGIEYEGQEYLEALQEDIKNGIVANFQDEYAVELEKPALDLIIEVVNEYK</sequence>
<dbReference type="OrthoDB" id="982753at2"/>
<protein>
    <submittedName>
        <fullName evidence="1">Uncharacterized protein</fullName>
    </submittedName>
</protein>
<reference evidence="1 2" key="1">
    <citation type="submission" date="2007-01" db="EMBL/GenBank/DDBJ databases">
        <authorList>
            <person name="Haygood M."/>
            <person name="Podell S."/>
            <person name="Anderson C."/>
            <person name="Hopkinson B."/>
            <person name="Roe K."/>
            <person name="Barbeau K."/>
            <person name="Gaasterland T."/>
            <person name="Ferriera S."/>
            <person name="Johnson J."/>
            <person name="Kravitz S."/>
            <person name="Beeson K."/>
            <person name="Sutton G."/>
            <person name="Rogers Y.-H."/>
            <person name="Friedman R."/>
            <person name="Frazier M."/>
            <person name="Venter J.C."/>
        </authorList>
    </citation>
    <scope>NUCLEOTIDE SEQUENCE [LARGE SCALE GENOMIC DNA]</scope>
    <source>
        <strain evidence="1 2">ATCC 23134</strain>
    </source>
</reference>
<evidence type="ECO:0000313" key="2">
    <source>
        <dbReference type="Proteomes" id="UP000004095"/>
    </source>
</evidence>
<gene>
    <name evidence="1" type="ORF">M23134_06106</name>
</gene>
<comment type="caution">
    <text evidence="1">The sequence shown here is derived from an EMBL/GenBank/DDBJ whole genome shotgun (WGS) entry which is preliminary data.</text>
</comment>
<dbReference type="eggNOG" id="ENOG50340F5">
    <property type="taxonomic scope" value="Bacteria"/>
</dbReference>
<proteinExistence type="predicted"/>
<dbReference type="RefSeq" id="WP_002700556.1">
    <property type="nucleotide sequence ID" value="NZ_AAWS01000032.1"/>
</dbReference>
<dbReference type="AlphaFoldDB" id="A1ZSJ9"/>
<accession>A1ZSJ9</accession>
<name>A1ZSJ9_MICM2</name>